<dbReference type="Proteomes" id="UP001189624">
    <property type="component" value="Chromosome 6"/>
</dbReference>
<protein>
    <submittedName>
        <fullName evidence="2">Uncharacterized protein</fullName>
    </submittedName>
</protein>
<evidence type="ECO:0000313" key="2">
    <source>
        <dbReference type="EMBL" id="CAJ1964372.1"/>
    </source>
</evidence>
<dbReference type="EMBL" id="OY731403">
    <property type="protein sequence ID" value="CAJ1964372.1"/>
    <property type="molecule type" value="Genomic_DNA"/>
</dbReference>
<accession>A0AA86VZH0</accession>
<dbReference type="PANTHER" id="PTHR48460">
    <property type="entry name" value="RWP-RK DOMAIN-CONTAINING PROTEIN"/>
    <property type="match status" value="1"/>
</dbReference>
<dbReference type="PANTHER" id="PTHR48460:SF1">
    <property type="entry name" value="RWP-RK DOMAIN-CONTAINING PROTEIN"/>
    <property type="match status" value="1"/>
</dbReference>
<feature type="compositionally biased region" description="Basic and acidic residues" evidence="1">
    <location>
        <begin position="155"/>
        <end position="172"/>
    </location>
</feature>
<keyword evidence="3" id="KW-1185">Reference proteome</keyword>
<evidence type="ECO:0000313" key="3">
    <source>
        <dbReference type="Proteomes" id="UP001189624"/>
    </source>
</evidence>
<name>A0AA86VZH0_9FABA</name>
<organism evidence="2 3">
    <name type="scientific">Sphenostylis stenocarpa</name>
    <dbReference type="NCBI Taxonomy" id="92480"/>
    <lineage>
        <taxon>Eukaryota</taxon>
        <taxon>Viridiplantae</taxon>
        <taxon>Streptophyta</taxon>
        <taxon>Embryophyta</taxon>
        <taxon>Tracheophyta</taxon>
        <taxon>Spermatophyta</taxon>
        <taxon>Magnoliopsida</taxon>
        <taxon>eudicotyledons</taxon>
        <taxon>Gunneridae</taxon>
        <taxon>Pentapetalae</taxon>
        <taxon>rosids</taxon>
        <taxon>fabids</taxon>
        <taxon>Fabales</taxon>
        <taxon>Fabaceae</taxon>
        <taxon>Papilionoideae</taxon>
        <taxon>50 kb inversion clade</taxon>
        <taxon>NPAAA clade</taxon>
        <taxon>indigoferoid/millettioid clade</taxon>
        <taxon>Phaseoleae</taxon>
        <taxon>Sphenostylis</taxon>
    </lineage>
</organism>
<feature type="region of interest" description="Disordered" evidence="1">
    <location>
        <begin position="155"/>
        <end position="177"/>
    </location>
</feature>
<dbReference type="Gramene" id="rna-AYBTSS11_LOCUS20277">
    <property type="protein sequence ID" value="CAJ1964372.1"/>
    <property type="gene ID" value="gene-AYBTSS11_LOCUS20277"/>
</dbReference>
<sequence>MTQVKLKTKHAIRSIILPLREATYVVGLKCCVTGLCDYGFDKWQQQRVGLCKVISTYDMERLLSVLQQTNDERAKAQGITVLQNSHQQVNKNVESGRTQNVVNTGLTKAMTTMDEFKCGFPSGGLSVTSNKWWGNRDHDDCAGTNANGAKTLPEEKAGEEDKIEHETGKTETPHGSSLLKAVRKRAVEDGREALKLGVFGGYGAKKISKREKILLHQIFGSSLPKS</sequence>
<dbReference type="AlphaFoldDB" id="A0AA86VZH0"/>
<gene>
    <name evidence="2" type="ORF">AYBTSS11_LOCUS20277</name>
</gene>
<reference evidence="2" key="1">
    <citation type="submission" date="2023-10" db="EMBL/GenBank/DDBJ databases">
        <authorList>
            <person name="Domelevo Entfellner J.-B."/>
        </authorList>
    </citation>
    <scope>NUCLEOTIDE SEQUENCE</scope>
</reference>
<proteinExistence type="predicted"/>
<evidence type="ECO:0000256" key="1">
    <source>
        <dbReference type="SAM" id="MobiDB-lite"/>
    </source>
</evidence>